<dbReference type="InterPro" id="IPR029063">
    <property type="entry name" value="SAM-dependent_MTases_sf"/>
</dbReference>
<dbReference type="AlphaFoldDB" id="A0A3B0Y6Z5"/>
<dbReference type="SUPFAM" id="SSF47757">
    <property type="entry name" value="Chemotaxis receptor methyltransferase CheR, N-terminal domain"/>
    <property type="match status" value="1"/>
</dbReference>
<dbReference type="GO" id="GO:0032259">
    <property type="term" value="P:methylation"/>
    <property type="evidence" value="ECO:0007669"/>
    <property type="project" value="UniProtKB-KW"/>
</dbReference>
<keyword evidence="4 7" id="KW-0808">Transferase</keyword>
<dbReference type="Pfam" id="PF03705">
    <property type="entry name" value="CheR_N"/>
    <property type="match status" value="1"/>
</dbReference>
<keyword evidence="5" id="KW-0949">S-adenosyl-L-methionine</keyword>
<reference evidence="7" key="1">
    <citation type="submission" date="2018-06" db="EMBL/GenBank/DDBJ databases">
        <authorList>
            <person name="Zhirakovskaya E."/>
        </authorList>
    </citation>
    <scope>NUCLEOTIDE SEQUENCE</scope>
</reference>
<dbReference type="PANTHER" id="PTHR24422:SF19">
    <property type="entry name" value="CHEMOTAXIS PROTEIN METHYLTRANSFERASE"/>
    <property type="match status" value="1"/>
</dbReference>
<dbReference type="InterPro" id="IPR000780">
    <property type="entry name" value="CheR_MeTrfase"/>
</dbReference>
<dbReference type="SUPFAM" id="SSF53335">
    <property type="entry name" value="S-adenosyl-L-methionine-dependent methyltransferases"/>
    <property type="match status" value="1"/>
</dbReference>
<evidence type="ECO:0000256" key="1">
    <source>
        <dbReference type="ARBA" id="ARBA00001541"/>
    </source>
</evidence>
<dbReference type="InterPro" id="IPR022642">
    <property type="entry name" value="CheR_C"/>
</dbReference>
<dbReference type="Pfam" id="PF01739">
    <property type="entry name" value="CheR"/>
    <property type="match status" value="1"/>
</dbReference>
<proteinExistence type="predicted"/>
<dbReference type="InterPro" id="IPR036804">
    <property type="entry name" value="CheR_N_sf"/>
</dbReference>
<feature type="non-terminal residue" evidence="7">
    <location>
        <position position="278"/>
    </location>
</feature>
<dbReference type="Gene3D" id="3.40.50.150">
    <property type="entry name" value="Vaccinia Virus protein VP39"/>
    <property type="match status" value="1"/>
</dbReference>
<dbReference type="PRINTS" id="PR00996">
    <property type="entry name" value="CHERMTFRASE"/>
</dbReference>
<organism evidence="7">
    <name type="scientific">hydrothermal vent metagenome</name>
    <dbReference type="NCBI Taxonomy" id="652676"/>
    <lineage>
        <taxon>unclassified sequences</taxon>
        <taxon>metagenomes</taxon>
        <taxon>ecological metagenomes</taxon>
    </lineage>
</organism>
<sequence>MLARSHSQRGREFEFTSSDFEAVRKTLYEQAGISLNDGKADLAYGRLARRLRNLRMSRFSDYLAYVNSTEGESEMVHFINALTTNLTAFFREPHHFEFLEKTALPETMRRHQHDRRVRLWSAGCSTGEEPYSLAMTLAESPIISSPWDTRLLATDLDSNVVETAREGRYAEKRIEGLSAAHTRKWFHSLPGGDEVQVKEALQDMIAFKQLNLMHDWPMHGPFDIIFCRNVVIYFDKPTQMRLFERYADILVDGGYLFLGHSETMHNLSDRFELIGKTI</sequence>
<name>A0A3B0Y6Z5_9ZZZZ</name>
<evidence type="ECO:0000259" key="6">
    <source>
        <dbReference type="PROSITE" id="PS50123"/>
    </source>
</evidence>
<dbReference type="PANTHER" id="PTHR24422">
    <property type="entry name" value="CHEMOTAXIS PROTEIN METHYLTRANSFERASE"/>
    <property type="match status" value="1"/>
</dbReference>
<dbReference type="PROSITE" id="PS50123">
    <property type="entry name" value="CHER"/>
    <property type="match status" value="1"/>
</dbReference>
<accession>A0A3B0Y6Z5</accession>
<comment type="catalytic activity">
    <reaction evidence="1">
        <text>L-glutamyl-[protein] + S-adenosyl-L-methionine = [protein]-L-glutamate 5-O-methyl ester + S-adenosyl-L-homocysteine</text>
        <dbReference type="Rhea" id="RHEA:24452"/>
        <dbReference type="Rhea" id="RHEA-COMP:10208"/>
        <dbReference type="Rhea" id="RHEA-COMP:10311"/>
        <dbReference type="ChEBI" id="CHEBI:29973"/>
        <dbReference type="ChEBI" id="CHEBI:57856"/>
        <dbReference type="ChEBI" id="CHEBI:59789"/>
        <dbReference type="ChEBI" id="CHEBI:82795"/>
        <dbReference type="EC" id="2.1.1.80"/>
    </reaction>
</comment>
<evidence type="ECO:0000256" key="2">
    <source>
        <dbReference type="ARBA" id="ARBA00012534"/>
    </source>
</evidence>
<dbReference type="SMART" id="SM00138">
    <property type="entry name" value="MeTrc"/>
    <property type="match status" value="1"/>
</dbReference>
<dbReference type="EC" id="2.1.1.80" evidence="2"/>
<protein>
    <recommendedName>
        <fullName evidence="2">protein-glutamate O-methyltransferase</fullName>
        <ecNumber evidence="2">2.1.1.80</ecNumber>
    </recommendedName>
</protein>
<evidence type="ECO:0000256" key="5">
    <source>
        <dbReference type="ARBA" id="ARBA00022691"/>
    </source>
</evidence>
<feature type="domain" description="CheR-type methyltransferase" evidence="6">
    <location>
        <begin position="8"/>
        <end position="278"/>
    </location>
</feature>
<dbReference type="InterPro" id="IPR050903">
    <property type="entry name" value="Bact_Chemotaxis_MeTrfase"/>
</dbReference>
<gene>
    <name evidence="7" type="ORF">MNBD_GAMMA14-2610</name>
</gene>
<dbReference type="PIRSF" id="PIRSF000410">
    <property type="entry name" value="CheR"/>
    <property type="match status" value="1"/>
</dbReference>
<dbReference type="InterPro" id="IPR026024">
    <property type="entry name" value="Chemotaxis_MeTrfase_CheR"/>
</dbReference>
<dbReference type="CDD" id="cd02440">
    <property type="entry name" value="AdoMet_MTases"/>
    <property type="match status" value="1"/>
</dbReference>
<dbReference type="GO" id="GO:0008983">
    <property type="term" value="F:protein-glutamate O-methyltransferase activity"/>
    <property type="evidence" value="ECO:0007669"/>
    <property type="project" value="UniProtKB-EC"/>
</dbReference>
<evidence type="ECO:0000256" key="4">
    <source>
        <dbReference type="ARBA" id="ARBA00022679"/>
    </source>
</evidence>
<dbReference type="Gene3D" id="1.10.155.10">
    <property type="entry name" value="Chemotaxis receptor methyltransferase CheR, N-terminal domain"/>
    <property type="match status" value="1"/>
</dbReference>
<keyword evidence="3 7" id="KW-0489">Methyltransferase</keyword>
<evidence type="ECO:0000313" key="7">
    <source>
        <dbReference type="EMBL" id="VAW72173.1"/>
    </source>
</evidence>
<evidence type="ECO:0000256" key="3">
    <source>
        <dbReference type="ARBA" id="ARBA00022603"/>
    </source>
</evidence>
<dbReference type="InterPro" id="IPR022641">
    <property type="entry name" value="CheR_N"/>
</dbReference>
<dbReference type="EMBL" id="UOFM01000010">
    <property type="protein sequence ID" value="VAW72173.1"/>
    <property type="molecule type" value="Genomic_DNA"/>
</dbReference>